<dbReference type="SUPFAM" id="SSF48537">
    <property type="entry name" value="Phospholipase C/P1 nuclease"/>
    <property type="match status" value="1"/>
</dbReference>
<keyword evidence="2" id="KW-0479">Metal-binding</keyword>
<evidence type="ECO:0000256" key="6">
    <source>
        <dbReference type="ARBA" id="ARBA00023180"/>
    </source>
</evidence>
<evidence type="ECO:0000313" key="8">
    <source>
        <dbReference type="Proteomes" id="UP000184108"/>
    </source>
</evidence>
<reference evidence="8" key="1">
    <citation type="submission" date="2016-11" db="EMBL/GenBank/DDBJ databases">
        <authorList>
            <person name="Varghese N."/>
            <person name="Submissions S."/>
        </authorList>
    </citation>
    <scope>NUCLEOTIDE SEQUENCE [LARGE SCALE GENOMIC DNA]</scope>
    <source>
        <strain evidence="8">YR203</strain>
    </source>
</reference>
<keyword evidence="5" id="KW-1015">Disulfide bond</keyword>
<dbReference type="AlphaFoldDB" id="A0A1M5EUZ2"/>
<dbReference type="Proteomes" id="UP000184108">
    <property type="component" value="Unassembled WGS sequence"/>
</dbReference>
<keyword evidence="1" id="KW-0540">Nuclease</keyword>
<dbReference type="Pfam" id="PF02265">
    <property type="entry name" value="S1-P1_nuclease"/>
    <property type="match status" value="1"/>
</dbReference>
<name>A0A1M5EUZ2_9FLAO</name>
<dbReference type="GO" id="GO:0046872">
    <property type="term" value="F:metal ion binding"/>
    <property type="evidence" value="ECO:0007669"/>
    <property type="project" value="UniProtKB-KW"/>
</dbReference>
<keyword evidence="3" id="KW-0255">Endonuclease</keyword>
<dbReference type="InterPro" id="IPR003154">
    <property type="entry name" value="S1/P1nuclease"/>
</dbReference>
<dbReference type="PANTHER" id="PTHR33146:SF26">
    <property type="entry name" value="ENDONUCLEASE 4"/>
    <property type="match status" value="1"/>
</dbReference>
<dbReference type="EMBL" id="FQVE01000003">
    <property type="protein sequence ID" value="SHF82842.1"/>
    <property type="molecule type" value="Genomic_DNA"/>
</dbReference>
<evidence type="ECO:0000256" key="2">
    <source>
        <dbReference type="ARBA" id="ARBA00022723"/>
    </source>
</evidence>
<keyword evidence="6" id="KW-0325">Glycoprotein</keyword>
<gene>
    <name evidence="7" type="ORF">SAMN02787073_3037</name>
</gene>
<dbReference type="Gene3D" id="1.10.575.10">
    <property type="entry name" value="P1 Nuclease"/>
    <property type="match status" value="1"/>
</dbReference>
<dbReference type="GO" id="GO:0016788">
    <property type="term" value="F:hydrolase activity, acting on ester bonds"/>
    <property type="evidence" value="ECO:0007669"/>
    <property type="project" value="InterPro"/>
</dbReference>
<organism evidence="7 8">
    <name type="scientific">Chryseobacterium vrystaatense</name>
    <dbReference type="NCBI Taxonomy" id="307480"/>
    <lineage>
        <taxon>Bacteria</taxon>
        <taxon>Pseudomonadati</taxon>
        <taxon>Bacteroidota</taxon>
        <taxon>Flavobacteriia</taxon>
        <taxon>Flavobacteriales</taxon>
        <taxon>Weeksellaceae</taxon>
        <taxon>Chryseobacterium group</taxon>
        <taxon>Chryseobacterium</taxon>
    </lineage>
</organism>
<accession>A0A1M5EUZ2</accession>
<dbReference type="GO" id="GO:0006308">
    <property type="term" value="P:DNA catabolic process"/>
    <property type="evidence" value="ECO:0007669"/>
    <property type="project" value="InterPro"/>
</dbReference>
<proteinExistence type="predicted"/>
<dbReference type="InterPro" id="IPR008947">
    <property type="entry name" value="PLipase_C/P1_nuclease_dom_sf"/>
</dbReference>
<sequence length="320" mass="36871">MLYPLSGFNQRSLYTAFTATSLFRLSFINISQIRNCPYLMQDRKPDRIFAPCKMLFIMKSIYSKILILAFISSSLYSYAWGLTGHRVIAEIAENHLSGKARRGIKKIMGKERLAYWANWPDFIKSDTTGVWKQASSWHYVNIDPQADFKAFDQNLKMQAGPSLYTQVNTLSSQIKDEKTSEKDRKIALIFLIHIMGDLAQPLHVGRSEDLGGNKINVTYFGDKTNLHSVWDGKLVDSQKYSYTEYAKLLDIKSKDEVAQIQTGSVEDWLYDSHKIANKIYAQTPNESKLSYDYQYKFNETLERQLLYGGLRLAKLLNDLF</sequence>
<dbReference type="GO" id="GO:0004519">
    <property type="term" value="F:endonuclease activity"/>
    <property type="evidence" value="ECO:0007669"/>
    <property type="project" value="UniProtKB-KW"/>
</dbReference>
<dbReference type="PANTHER" id="PTHR33146">
    <property type="entry name" value="ENDONUCLEASE 4"/>
    <property type="match status" value="1"/>
</dbReference>
<evidence type="ECO:0000313" key="7">
    <source>
        <dbReference type="EMBL" id="SHF82842.1"/>
    </source>
</evidence>
<evidence type="ECO:0000256" key="4">
    <source>
        <dbReference type="ARBA" id="ARBA00022801"/>
    </source>
</evidence>
<evidence type="ECO:0000256" key="1">
    <source>
        <dbReference type="ARBA" id="ARBA00022722"/>
    </source>
</evidence>
<dbReference type="CDD" id="cd11010">
    <property type="entry name" value="S1-P1_nuclease"/>
    <property type="match status" value="1"/>
</dbReference>
<dbReference type="GO" id="GO:0003676">
    <property type="term" value="F:nucleic acid binding"/>
    <property type="evidence" value="ECO:0007669"/>
    <property type="project" value="InterPro"/>
</dbReference>
<evidence type="ECO:0000256" key="5">
    <source>
        <dbReference type="ARBA" id="ARBA00023157"/>
    </source>
</evidence>
<protein>
    <submittedName>
        <fullName evidence="7">S1/P1 Nuclease</fullName>
    </submittedName>
</protein>
<keyword evidence="4" id="KW-0378">Hydrolase</keyword>
<evidence type="ECO:0000256" key="3">
    <source>
        <dbReference type="ARBA" id="ARBA00022759"/>
    </source>
</evidence>